<evidence type="ECO:0008006" key="3">
    <source>
        <dbReference type="Google" id="ProtNLM"/>
    </source>
</evidence>
<sequence>MFLWAFGRKPSPDDLKAALDHVHKNEKTKKVAFENILWALLNTKEFVFNQ</sequence>
<protein>
    <recommendedName>
        <fullName evidence="3">DUF1553 domain-containing protein</fullName>
    </recommendedName>
</protein>
<dbReference type="RefSeq" id="WP_161967233.1">
    <property type="nucleotide sequence ID" value="NZ_NIDE01000002.1"/>
</dbReference>
<organism evidence="1 2">
    <name type="scientific">Fimbriiglobus ruber</name>
    <dbReference type="NCBI Taxonomy" id="1908690"/>
    <lineage>
        <taxon>Bacteria</taxon>
        <taxon>Pseudomonadati</taxon>
        <taxon>Planctomycetota</taxon>
        <taxon>Planctomycetia</taxon>
        <taxon>Gemmatales</taxon>
        <taxon>Gemmataceae</taxon>
        <taxon>Fimbriiglobus</taxon>
    </lineage>
</organism>
<dbReference type="Proteomes" id="UP000214646">
    <property type="component" value="Unassembled WGS sequence"/>
</dbReference>
<dbReference type="EMBL" id="NIDE01000002">
    <property type="protein sequence ID" value="OWK45017.1"/>
    <property type="molecule type" value="Genomic_DNA"/>
</dbReference>
<gene>
    <name evidence="1" type="ORF">FRUB_01348</name>
</gene>
<evidence type="ECO:0000313" key="1">
    <source>
        <dbReference type="EMBL" id="OWK45017.1"/>
    </source>
</evidence>
<dbReference type="OrthoDB" id="289126at2"/>
<reference evidence="2" key="1">
    <citation type="submission" date="2017-06" db="EMBL/GenBank/DDBJ databases">
        <title>Genome analysis of Fimbriiglobus ruber SP5, the first member of the order Planctomycetales with confirmed chitinolytic capability.</title>
        <authorList>
            <person name="Ravin N.V."/>
            <person name="Rakitin A.L."/>
            <person name="Ivanova A.A."/>
            <person name="Beletsky A.V."/>
            <person name="Kulichevskaya I.S."/>
            <person name="Mardanov A.V."/>
            <person name="Dedysh S.N."/>
        </authorList>
    </citation>
    <scope>NUCLEOTIDE SEQUENCE [LARGE SCALE GENOMIC DNA]</scope>
    <source>
        <strain evidence="2">SP5</strain>
    </source>
</reference>
<comment type="caution">
    <text evidence="1">The sequence shown here is derived from an EMBL/GenBank/DDBJ whole genome shotgun (WGS) entry which is preliminary data.</text>
</comment>
<keyword evidence="2" id="KW-1185">Reference proteome</keyword>
<dbReference type="AlphaFoldDB" id="A0A225E9B5"/>
<accession>A0A225E9B5</accession>
<proteinExistence type="predicted"/>
<evidence type="ECO:0000313" key="2">
    <source>
        <dbReference type="Proteomes" id="UP000214646"/>
    </source>
</evidence>
<name>A0A225E9B5_9BACT</name>